<feature type="compositionally biased region" description="Polar residues" evidence="1">
    <location>
        <begin position="96"/>
        <end position="106"/>
    </location>
</feature>
<evidence type="ECO:0000313" key="3">
    <source>
        <dbReference type="Proteomes" id="UP000837857"/>
    </source>
</evidence>
<feature type="non-terminal residue" evidence="2">
    <location>
        <position position="106"/>
    </location>
</feature>
<protein>
    <submittedName>
        <fullName evidence="2">Uncharacterized protein</fullName>
    </submittedName>
</protein>
<gene>
    <name evidence="2" type="ORF">IPOD504_LOCUS8784</name>
</gene>
<evidence type="ECO:0000313" key="2">
    <source>
        <dbReference type="EMBL" id="CAH2054787.1"/>
    </source>
</evidence>
<name>A0ABN8ICP4_9NEOP</name>
<dbReference type="EMBL" id="OW152833">
    <property type="protein sequence ID" value="CAH2054787.1"/>
    <property type="molecule type" value="Genomic_DNA"/>
</dbReference>
<organism evidence="2 3">
    <name type="scientific">Iphiclides podalirius</name>
    <name type="common">scarce swallowtail</name>
    <dbReference type="NCBI Taxonomy" id="110791"/>
    <lineage>
        <taxon>Eukaryota</taxon>
        <taxon>Metazoa</taxon>
        <taxon>Ecdysozoa</taxon>
        <taxon>Arthropoda</taxon>
        <taxon>Hexapoda</taxon>
        <taxon>Insecta</taxon>
        <taxon>Pterygota</taxon>
        <taxon>Neoptera</taxon>
        <taxon>Endopterygota</taxon>
        <taxon>Lepidoptera</taxon>
        <taxon>Glossata</taxon>
        <taxon>Ditrysia</taxon>
        <taxon>Papilionoidea</taxon>
        <taxon>Papilionidae</taxon>
        <taxon>Papilioninae</taxon>
        <taxon>Iphiclides</taxon>
    </lineage>
</organism>
<evidence type="ECO:0000256" key="1">
    <source>
        <dbReference type="SAM" id="MobiDB-lite"/>
    </source>
</evidence>
<accession>A0ABN8ICP4</accession>
<proteinExistence type="predicted"/>
<feature type="region of interest" description="Disordered" evidence="1">
    <location>
        <begin position="85"/>
        <end position="106"/>
    </location>
</feature>
<reference evidence="2" key="1">
    <citation type="submission" date="2022-03" db="EMBL/GenBank/DDBJ databases">
        <authorList>
            <person name="Martin H S."/>
        </authorList>
    </citation>
    <scope>NUCLEOTIDE SEQUENCE</scope>
</reference>
<sequence length="106" mass="11931">MANINDYKALMTVSYKATEVSLREIIALDPASALVCLAWTHARTHADERARSHANASVYDPMRRIRENDKHGLDVKIHKPTLHRRHLHPAIATQLKDPSSNLGAMQ</sequence>
<dbReference type="Proteomes" id="UP000837857">
    <property type="component" value="Chromosome 21"/>
</dbReference>
<keyword evidence="3" id="KW-1185">Reference proteome</keyword>